<keyword evidence="5" id="KW-1185">Reference proteome</keyword>
<dbReference type="InterPro" id="IPR000253">
    <property type="entry name" value="FHA_dom"/>
</dbReference>
<comment type="caution">
    <text evidence="4">The sequence shown here is derived from an EMBL/GenBank/DDBJ whole genome shotgun (WGS) entry which is preliminary data.</text>
</comment>
<dbReference type="Gene3D" id="2.60.200.20">
    <property type="match status" value="1"/>
</dbReference>
<dbReference type="CDD" id="cd00060">
    <property type="entry name" value="FHA"/>
    <property type="match status" value="1"/>
</dbReference>
<dbReference type="SUPFAM" id="SSF49879">
    <property type="entry name" value="SMAD/FHA domain"/>
    <property type="match status" value="1"/>
</dbReference>
<dbReference type="OrthoDB" id="5485098at2"/>
<evidence type="ECO:0000256" key="2">
    <source>
        <dbReference type="SAM" id="MobiDB-lite"/>
    </source>
</evidence>
<dbReference type="Proteomes" id="UP000297866">
    <property type="component" value="Unassembled WGS sequence"/>
</dbReference>
<feature type="domain" description="FHA" evidence="3">
    <location>
        <begin position="254"/>
        <end position="315"/>
    </location>
</feature>
<gene>
    <name evidence="4" type="ORF">E3O23_14610</name>
</gene>
<dbReference type="EMBL" id="SOEZ01000071">
    <property type="protein sequence ID" value="TFB47611.1"/>
    <property type="molecule type" value="Genomic_DNA"/>
</dbReference>
<feature type="region of interest" description="Disordered" evidence="2">
    <location>
        <begin position="178"/>
        <end position="210"/>
    </location>
</feature>
<evidence type="ECO:0000313" key="5">
    <source>
        <dbReference type="Proteomes" id="UP000297866"/>
    </source>
</evidence>
<proteinExistence type="predicted"/>
<evidence type="ECO:0000256" key="1">
    <source>
        <dbReference type="ARBA" id="ARBA00022553"/>
    </source>
</evidence>
<name>A0A4R8UCA6_9MICO</name>
<protein>
    <submittedName>
        <fullName evidence="4">FHA domain-containing protein</fullName>
    </submittedName>
</protein>
<dbReference type="InterPro" id="IPR008984">
    <property type="entry name" value="SMAD_FHA_dom_sf"/>
</dbReference>
<organism evidence="4 5">
    <name type="scientific">Cryobacterium tagatosivorans</name>
    <dbReference type="NCBI Taxonomy" id="1259199"/>
    <lineage>
        <taxon>Bacteria</taxon>
        <taxon>Bacillati</taxon>
        <taxon>Actinomycetota</taxon>
        <taxon>Actinomycetes</taxon>
        <taxon>Micrococcales</taxon>
        <taxon>Microbacteriaceae</taxon>
        <taxon>Cryobacterium</taxon>
    </lineage>
</organism>
<dbReference type="Pfam" id="PF00498">
    <property type="entry name" value="FHA"/>
    <property type="match status" value="1"/>
</dbReference>
<dbReference type="SMART" id="SM00240">
    <property type="entry name" value="FHA"/>
    <property type="match status" value="1"/>
</dbReference>
<sequence>MARVGYGLAPGGSGEWTFVAGRAFLAAVPAGTFPGIVAKLSGLVAEPRIDIESLVSLLPLAGEQAVASFVVVVPGEPTDGDGIPVSVVARGRVAVDVFSVGGSRRFTDRDIRPWLLADFRSVIGLVIGSPLAAVVHASRLDSGRTAEMGTIGADTLFWSLSAPSARDDDTIIRQPAALPQPAARPVPAPETQPLSPADADTVVRPPQAAQDTVIIRRRDRGKRRPAAEPAEVTRGAHYGFRLPGGEERRLDAVYFLGRRPRSPRITGDLLPRLITVSSPTSAVSATHLEIRQEGDTVVVTDLNSTNGTVVNPPRGRRQRLGSGQSLVVAPGTTVDIGDGNIVEVLPSRER</sequence>
<evidence type="ECO:0000259" key="3">
    <source>
        <dbReference type="PROSITE" id="PS50006"/>
    </source>
</evidence>
<dbReference type="RefSeq" id="WP_134492234.1">
    <property type="nucleotide sequence ID" value="NZ_SOEZ01000071.1"/>
</dbReference>
<accession>A0A4R8UCA6</accession>
<dbReference type="PROSITE" id="PS50006">
    <property type="entry name" value="FHA_DOMAIN"/>
    <property type="match status" value="1"/>
</dbReference>
<dbReference type="AlphaFoldDB" id="A0A4R8UCA6"/>
<evidence type="ECO:0000313" key="4">
    <source>
        <dbReference type="EMBL" id="TFB47611.1"/>
    </source>
</evidence>
<reference evidence="4 5" key="1">
    <citation type="submission" date="2019-03" db="EMBL/GenBank/DDBJ databases">
        <title>Genomics of glacier-inhabiting Cryobacterium strains.</title>
        <authorList>
            <person name="Liu Q."/>
            <person name="Xin Y.-H."/>
        </authorList>
    </citation>
    <scope>NUCLEOTIDE SEQUENCE [LARGE SCALE GENOMIC DNA]</scope>
    <source>
        <strain evidence="4 5">Sr47</strain>
    </source>
</reference>
<keyword evidence="1" id="KW-0597">Phosphoprotein</keyword>